<keyword evidence="2" id="KW-1185">Reference proteome</keyword>
<reference evidence="1 2" key="1">
    <citation type="submission" date="2024-09" db="EMBL/GenBank/DDBJ databases">
        <authorList>
            <person name="Lee S.D."/>
        </authorList>
    </citation>
    <scope>NUCLEOTIDE SEQUENCE [LARGE SCALE GENOMIC DNA]</scope>
    <source>
        <strain evidence="1 2">N8-3</strain>
    </source>
</reference>
<organism evidence="1 2">
    <name type="scientific">Streptacidiphilus cavernicola</name>
    <dbReference type="NCBI Taxonomy" id="3342716"/>
    <lineage>
        <taxon>Bacteria</taxon>
        <taxon>Bacillati</taxon>
        <taxon>Actinomycetota</taxon>
        <taxon>Actinomycetes</taxon>
        <taxon>Kitasatosporales</taxon>
        <taxon>Streptomycetaceae</taxon>
        <taxon>Streptacidiphilus</taxon>
    </lineage>
</organism>
<evidence type="ECO:0000313" key="2">
    <source>
        <dbReference type="Proteomes" id="UP001592531"/>
    </source>
</evidence>
<comment type="caution">
    <text evidence="1">The sequence shown here is derived from an EMBL/GenBank/DDBJ whole genome shotgun (WGS) entry which is preliminary data.</text>
</comment>
<dbReference type="Pfam" id="PF14106">
    <property type="entry name" value="DUF4279"/>
    <property type="match status" value="1"/>
</dbReference>
<dbReference type="Proteomes" id="UP001592531">
    <property type="component" value="Unassembled WGS sequence"/>
</dbReference>
<dbReference type="EMBL" id="JBHFAB010000045">
    <property type="protein sequence ID" value="MFC1421543.1"/>
    <property type="molecule type" value="Genomic_DNA"/>
</dbReference>
<evidence type="ECO:0000313" key="1">
    <source>
        <dbReference type="EMBL" id="MFC1421543.1"/>
    </source>
</evidence>
<gene>
    <name evidence="1" type="ORF">ACEZDE_33600</name>
</gene>
<protein>
    <submittedName>
        <fullName evidence="1">DUF4279 domain-containing protein</fullName>
    </submittedName>
</protein>
<dbReference type="RefSeq" id="WP_380544960.1">
    <property type="nucleotide sequence ID" value="NZ_JBHFAB010000045.1"/>
</dbReference>
<name>A0ABV6W731_9ACTN</name>
<sequence length="170" mass="17745">MGAGNALAFFGPACEGVDVPEDVTMQPRTADMKWSTGSIRIMSQAISASEISARLGLAAGEECERGTLMSPRNPASARREGSVWVLQSGLADDRDLAEHVRALVGLVDGCREALGHLSNDCDLELFLGFGSENGQGGYVLPADLLADVAGLGLDIVLDLYPPETAEPVSG</sequence>
<accession>A0ABV6W731</accession>
<proteinExistence type="predicted"/>
<dbReference type="InterPro" id="IPR025459">
    <property type="entry name" value="DUF4279"/>
</dbReference>